<comment type="similarity">
    <text evidence="1">Belongs to the carnosine N-methyltransferase family.</text>
</comment>
<dbReference type="InterPro" id="IPR029063">
    <property type="entry name" value="SAM-dependent_MTases_sf"/>
</dbReference>
<keyword evidence="5" id="KW-0949">S-adenosyl-L-methionine</keyword>
<evidence type="ECO:0000256" key="5">
    <source>
        <dbReference type="ARBA" id="ARBA00022691"/>
    </source>
</evidence>
<dbReference type="EMBL" id="JARBJD010000032">
    <property type="protein sequence ID" value="KAK2959108.1"/>
    <property type="molecule type" value="Genomic_DNA"/>
</dbReference>
<protein>
    <recommendedName>
        <fullName evidence="2">carnosine N-methyltransferase</fullName>
        <ecNumber evidence="2">2.1.1.22</ecNumber>
    </recommendedName>
</protein>
<name>A0ABQ9Y5X4_9EUKA</name>
<evidence type="ECO:0000256" key="4">
    <source>
        <dbReference type="ARBA" id="ARBA00022679"/>
    </source>
</evidence>
<dbReference type="PANTHER" id="PTHR12303">
    <property type="entry name" value="CARNOSINE N-METHYLTRANSFERASE"/>
    <property type="match status" value="1"/>
</dbReference>
<sequence length="388" mass="44624">MDIVPSETLSPPQCDDDACSCDSSEIDEQNHFFDVIQAFSTYIACSMKRVIKYEQDSRKMSSFGKTHFEQIFIDRIASLKQKIAINQEFLSFIIQPQLQTMDQSQFELASEWNASKVRSTLSQFMREWSSEGQDERNQYTPLFLSTLERYLPISETRQPSVLIPGCGLGRLCFDVAQRGYRVEGNEFSYFMLLGSSAVLNRLLVADNHKKDQPNITEGTDEQDTDDESTWTIYPFVSQFNNNTSFENQVRPVVIPDTHIDSFPPDWAMSMSAGEFCQVYDEQPSSFDCVIFHFFIDTAHDIAEYITTVSTTLKPGGIFMIYGPLLYHYGDMETEYSVDYTFDDVKHLLRTSHFELLDESVHQCTYCADPRSLMKTVYSAHFILAKKKI</sequence>
<dbReference type="SMART" id="SM01296">
    <property type="entry name" value="N2227"/>
    <property type="match status" value="1"/>
</dbReference>
<dbReference type="SUPFAM" id="SSF53335">
    <property type="entry name" value="S-adenosyl-L-methionine-dependent methyltransferases"/>
    <property type="match status" value="1"/>
</dbReference>
<evidence type="ECO:0000256" key="1">
    <source>
        <dbReference type="ARBA" id="ARBA00010086"/>
    </source>
</evidence>
<keyword evidence="7" id="KW-1185">Reference proteome</keyword>
<reference evidence="6 7" key="1">
    <citation type="journal article" date="2022" name="bioRxiv">
        <title>Genomics of Preaxostyla Flagellates Illuminates Evolutionary Transitions and the Path Towards Mitochondrial Loss.</title>
        <authorList>
            <person name="Novak L.V.F."/>
            <person name="Treitli S.C."/>
            <person name="Pyrih J."/>
            <person name="Halakuc P."/>
            <person name="Pipaliya S.V."/>
            <person name="Vacek V."/>
            <person name="Brzon O."/>
            <person name="Soukal P."/>
            <person name="Eme L."/>
            <person name="Dacks J.B."/>
            <person name="Karnkowska A."/>
            <person name="Elias M."/>
            <person name="Hampl V."/>
        </authorList>
    </citation>
    <scope>NUCLEOTIDE SEQUENCE [LARGE SCALE GENOMIC DNA]</scope>
    <source>
        <strain evidence="6">NAU3</strain>
        <tissue evidence="6">Gut</tissue>
    </source>
</reference>
<evidence type="ECO:0000256" key="2">
    <source>
        <dbReference type="ARBA" id="ARBA00012003"/>
    </source>
</evidence>
<keyword evidence="3 6" id="KW-0489">Methyltransferase</keyword>
<keyword evidence="4 6" id="KW-0808">Transferase</keyword>
<evidence type="ECO:0000256" key="3">
    <source>
        <dbReference type="ARBA" id="ARBA00022603"/>
    </source>
</evidence>
<dbReference type="PANTHER" id="PTHR12303:SF6">
    <property type="entry name" value="CARNOSINE N-METHYLTRANSFERASE"/>
    <property type="match status" value="1"/>
</dbReference>
<dbReference type="InterPro" id="IPR012901">
    <property type="entry name" value="CARME"/>
</dbReference>
<dbReference type="GO" id="GO:0032259">
    <property type="term" value="P:methylation"/>
    <property type="evidence" value="ECO:0007669"/>
    <property type="project" value="UniProtKB-KW"/>
</dbReference>
<comment type="caution">
    <text evidence="6">The sequence shown here is derived from an EMBL/GenBank/DDBJ whole genome shotgun (WGS) entry which is preliminary data.</text>
</comment>
<dbReference type="Proteomes" id="UP001281761">
    <property type="component" value="Unassembled WGS sequence"/>
</dbReference>
<dbReference type="GO" id="GO:0030735">
    <property type="term" value="F:carnosine N-methyltransferase activity"/>
    <property type="evidence" value="ECO:0007669"/>
    <property type="project" value="UniProtKB-EC"/>
</dbReference>
<dbReference type="EC" id="2.1.1.22" evidence="2"/>
<dbReference type="Pfam" id="PF07942">
    <property type="entry name" value="CARME"/>
    <property type="match status" value="2"/>
</dbReference>
<gene>
    <name evidence="6" type="ORF">BLNAU_5903</name>
</gene>
<proteinExistence type="inferred from homology"/>
<accession>A0ABQ9Y5X4</accession>
<organism evidence="6 7">
    <name type="scientific">Blattamonas nauphoetae</name>
    <dbReference type="NCBI Taxonomy" id="2049346"/>
    <lineage>
        <taxon>Eukaryota</taxon>
        <taxon>Metamonada</taxon>
        <taxon>Preaxostyla</taxon>
        <taxon>Oxymonadida</taxon>
        <taxon>Blattamonas</taxon>
    </lineage>
</organism>
<dbReference type="Gene3D" id="3.40.50.150">
    <property type="entry name" value="Vaccinia Virus protein VP39"/>
    <property type="match status" value="1"/>
</dbReference>
<evidence type="ECO:0000313" key="7">
    <source>
        <dbReference type="Proteomes" id="UP001281761"/>
    </source>
</evidence>
<evidence type="ECO:0000313" key="6">
    <source>
        <dbReference type="EMBL" id="KAK2959108.1"/>
    </source>
</evidence>